<reference evidence="1" key="1">
    <citation type="journal article" date="2014" name="Nat. Commun.">
        <title>The tobacco genome sequence and its comparison with those of tomato and potato.</title>
        <authorList>
            <person name="Sierro N."/>
            <person name="Battey J.N."/>
            <person name="Ouadi S."/>
            <person name="Bakaher N."/>
            <person name="Bovet L."/>
            <person name="Willig A."/>
            <person name="Goepfert S."/>
            <person name="Peitsch M.C."/>
            <person name="Ivanov N.V."/>
        </authorList>
    </citation>
    <scope>NUCLEOTIDE SEQUENCE [LARGE SCALE GENOMIC DNA]</scope>
</reference>
<evidence type="ECO:0000313" key="1">
    <source>
        <dbReference type="Proteomes" id="UP000790787"/>
    </source>
</evidence>
<sequence>MDEEDAEKTAFITPGGILLQSYEVKRQALADHLAENPVDEEYKPLRTYFPDEEVLFIGEDISEAYDDWRMFFDEAANFKGVGIGAVLVLETDQHYPISAKLMFPCTNNMAEYEACLLGLRLVIDLNIQEILLIGDSDLLIHQVLGEWATKNSKILPYLHCVQDLIKRFVKILFKHVPRTQNEFADALATLSSMIQHPDKNYIDSIPIDICKQPAYCTHVEEEFDGKPWFYDIKEYLENERISRKYYTCLEMHIVEVS</sequence>
<accession>A0AC58UBY2</accession>
<gene>
    <name evidence="2" type="primary">LOC142179991</name>
</gene>
<keyword evidence="1" id="KW-1185">Reference proteome</keyword>
<organism evidence="1 2">
    <name type="scientific">Nicotiana tabacum</name>
    <name type="common">Common tobacco</name>
    <dbReference type="NCBI Taxonomy" id="4097"/>
    <lineage>
        <taxon>Eukaryota</taxon>
        <taxon>Viridiplantae</taxon>
        <taxon>Streptophyta</taxon>
        <taxon>Embryophyta</taxon>
        <taxon>Tracheophyta</taxon>
        <taxon>Spermatophyta</taxon>
        <taxon>Magnoliopsida</taxon>
        <taxon>eudicotyledons</taxon>
        <taxon>Gunneridae</taxon>
        <taxon>Pentapetalae</taxon>
        <taxon>asterids</taxon>
        <taxon>lamiids</taxon>
        <taxon>Solanales</taxon>
        <taxon>Solanaceae</taxon>
        <taxon>Nicotianoideae</taxon>
        <taxon>Nicotianeae</taxon>
        <taxon>Nicotiana</taxon>
    </lineage>
</organism>
<proteinExistence type="predicted"/>
<dbReference type="RefSeq" id="XP_075107008.1">
    <property type="nucleotide sequence ID" value="XM_075250907.1"/>
</dbReference>
<evidence type="ECO:0000313" key="2">
    <source>
        <dbReference type="RefSeq" id="XP_075107008.1"/>
    </source>
</evidence>
<reference evidence="2" key="2">
    <citation type="submission" date="2025-08" db="UniProtKB">
        <authorList>
            <consortium name="RefSeq"/>
        </authorList>
    </citation>
    <scope>IDENTIFICATION</scope>
    <source>
        <tissue evidence="2">Leaf</tissue>
    </source>
</reference>
<protein>
    <submittedName>
        <fullName evidence="2">Uncharacterized protein LOC142179991</fullName>
    </submittedName>
</protein>
<dbReference type="Proteomes" id="UP000790787">
    <property type="component" value="Chromosome 4"/>
</dbReference>
<name>A0AC58UBY2_TOBAC</name>